<feature type="chain" id="PRO_5038754758" evidence="2">
    <location>
        <begin position="26"/>
        <end position="159"/>
    </location>
</feature>
<protein>
    <submittedName>
        <fullName evidence="3">Uncharacterized protein</fullName>
    </submittedName>
</protein>
<dbReference type="AlphaFoldDB" id="A0A4R6JRV6"/>
<evidence type="ECO:0000313" key="4">
    <source>
        <dbReference type="Proteomes" id="UP000294901"/>
    </source>
</evidence>
<dbReference type="RefSeq" id="WP_133873550.1">
    <property type="nucleotide sequence ID" value="NZ_BOMD01000068.1"/>
</dbReference>
<keyword evidence="2" id="KW-0732">Signal</keyword>
<evidence type="ECO:0000256" key="2">
    <source>
        <dbReference type="SAM" id="SignalP"/>
    </source>
</evidence>
<dbReference type="Proteomes" id="UP000294901">
    <property type="component" value="Unassembled WGS sequence"/>
</dbReference>
<accession>A0A4R6JRV6</accession>
<gene>
    <name evidence="3" type="ORF">C8E87_2866</name>
</gene>
<name>A0A4R6JRV6_9ACTN</name>
<comment type="caution">
    <text evidence="3">The sequence shown here is derived from an EMBL/GenBank/DDBJ whole genome shotgun (WGS) entry which is preliminary data.</text>
</comment>
<evidence type="ECO:0000313" key="3">
    <source>
        <dbReference type="EMBL" id="TDO39189.1"/>
    </source>
</evidence>
<dbReference type="OrthoDB" id="3402867at2"/>
<proteinExistence type="predicted"/>
<keyword evidence="4" id="KW-1185">Reference proteome</keyword>
<reference evidence="3 4" key="1">
    <citation type="submission" date="2019-03" db="EMBL/GenBank/DDBJ databases">
        <title>Sequencing the genomes of 1000 actinobacteria strains.</title>
        <authorList>
            <person name="Klenk H.-P."/>
        </authorList>
    </citation>
    <scope>NUCLEOTIDE SEQUENCE [LARGE SCALE GENOMIC DNA]</scope>
    <source>
        <strain evidence="3 4">DSM 43805</strain>
    </source>
</reference>
<evidence type="ECO:0000256" key="1">
    <source>
        <dbReference type="SAM" id="MobiDB-lite"/>
    </source>
</evidence>
<organism evidence="3 4">
    <name type="scientific">Paractinoplanes brasiliensis</name>
    <dbReference type="NCBI Taxonomy" id="52695"/>
    <lineage>
        <taxon>Bacteria</taxon>
        <taxon>Bacillati</taxon>
        <taxon>Actinomycetota</taxon>
        <taxon>Actinomycetes</taxon>
        <taxon>Micromonosporales</taxon>
        <taxon>Micromonosporaceae</taxon>
        <taxon>Paractinoplanes</taxon>
    </lineage>
</organism>
<feature type="region of interest" description="Disordered" evidence="1">
    <location>
        <begin position="34"/>
        <end position="81"/>
    </location>
</feature>
<sequence length="159" mass="15579">MFRSTAGATGALVLVLLLVSGCSDDEPAAANGIVLPGSAPSAEPGATPPGAADNPVPAGQPADSEASPLPPPSRPAAIASPDLSALRVGSITATVTKGGGGPCYGLLSEDGVAWSVYSKKSVPIAKGDHVQARITPGKTPVDCGSGRPATLDRIMIGTD</sequence>
<dbReference type="EMBL" id="SNWR01000001">
    <property type="protein sequence ID" value="TDO39189.1"/>
    <property type="molecule type" value="Genomic_DNA"/>
</dbReference>
<dbReference type="PROSITE" id="PS51257">
    <property type="entry name" value="PROKAR_LIPOPROTEIN"/>
    <property type="match status" value="1"/>
</dbReference>
<feature type="signal peptide" evidence="2">
    <location>
        <begin position="1"/>
        <end position="25"/>
    </location>
</feature>